<dbReference type="eggNOG" id="ENOG502Z7KQ">
    <property type="taxonomic scope" value="Bacteria"/>
</dbReference>
<feature type="domain" description="Fucosyltransferase C-terminal" evidence="4">
    <location>
        <begin position="135"/>
        <end position="253"/>
    </location>
</feature>
<geneLocation type="plasmid" evidence="6">
    <name>II</name>
</geneLocation>
<dbReference type="Pfam" id="PF00852">
    <property type="entry name" value="Glyco_transf_10"/>
    <property type="match status" value="1"/>
</dbReference>
<reference evidence="6" key="1">
    <citation type="journal article" date="2014" name="BMC Genomics">
        <title>Genome sequencing of two Neorhizobium galegae strains reveals a noeT gene responsible for the unusual acetylation of the nodulation factors.</title>
        <authorList>
            <person name="Osterman J."/>
            <person name="Marsh J."/>
            <person name="Laine P.K."/>
            <person name="Zeng Z."/>
            <person name="Alatalo E."/>
            <person name="Sullivan J.T."/>
            <person name="Young J.P."/>
            <person name="Thomas-Oates J."/>
            <person name="Paulin L."/>
            <person name="Lindstrom K."/>
        </authorList>
    </citation>
    <scope>NUCLEOTIDE SEQUENCE [LARGE SCALE GENOMIC DNA]</scope>
    <source>
        <strain evidence="6">HAMBI 540</strain>
    </source>
</reference>
<dbReference type="InterPro" id="IPR038577">
    <property type="entry name" value="GT10-like_C_sf"/>
</dbReference>
<evidence type="ECO:0000256" key="3">
    <source>
        <dbReference type="ARBA" id="ARBA00022679"/>
    </source>
</evidence>
<comment type="similarity">
    <text evidence="1">Belongs to the glycosyltransferase 10 family.</text>
</comment>
<dbReference type="EMBL" id="HG938354">
    <property type="protein sequence ID" value="CDN51204.1"/>
    <property type="molecule type" value="Genomic_DNA"/>
</dbReference>
<dbReference type="PANTHER" id="PTHR11929">
    <property type="entry name" value="ALPHA- 1,3 -FUCOSYLTRANSFERASE"/>
    <property type="match status" value="1"/>
</dbReference>
<proteinExistence type="inferred from homology"/>
<keyword evidence="5" id="KW-0614">Plasmid</keyword>
<dbReference type="AlphaFoldDB" id="A0A068SZC6"/>
<dbReference type="Gene3D" id="3.40.50.11660">
    <property type="entry name" value="Glycosyl transferase family 10, C-terminal domain"/>
    <property type="match status" value="1"/>
</dbReference>
<evidence type="ECO:0000259" key="4">
    <source>
        <dbReference type="Pfam" id="PF00852"/>
    </source>
</evidence>
<dbReference type="KEGG" id="ngg:RG540_PA05260"/>
<keyword evidence="3 5" id="KW-0808">Transferase</keyword>
<keyword evidence="6" id="KW-1185">Reference proteome</keyword>
<dbReference type="PATRIC" id="fig|1028800.3.peg.5146"/>
<sequence>MINAGFVSAAPNGEIWSRQFPLFVPEWDEVRFSLAWDGQDCDVLFVYDVLPKPLPAVKAAYRVFVASEPGTIKRYLPGFLSQFDLVLTTDTGTRHPNVRLSQVGLPWHVGVWEKPGQLKSRGIGWCEFETFRPVKTKQVSIVSSDKAYTQGHRERLAFVERIKTFFGDEIDVFGRGVNDFTDKMDVLSDYRYHIAIENSTFDHYWTEKLADPFLTLTYPIYHGSRNILEYFPEEALTRINILDHENAIRAIKHVIESDTAERALPYLEESRRRVLNEHNLFAILSRIAKEVAGPRSGLAPAKISSLKPEKSFRTKGLKLRNSIRKRLQQLAGLFR</sequence>
<name>A0A068SZC6_NEOGA</name>
<dbReference type="SUPFAM" id="SSF53756">
    <property type="entry name" value="UDP-Glycosyltransferase/glycogen phosphorylase"/>
    <property type="match status" value="1"/>
</dbReference>
<protein>
    <submittedName>
        <fullName evidence="5">Glycosyltransferase family 10 (Fucosyltransferase)</fullName>
    </submittedName>
</protein>
<gene>
    <name evidence="5" type="ORF">RG540_PA05260</name>
</gene>
<dbReference type="GO" id="GO:0008417">
    <property type="term" value="F:fucosyltransferase activity"/>
    <property type="evidence" value="ECO:0007669"/>
    <property type="project" value="InterPro"/>
</dbReference>
<dbReference type="Proteomes" id="UP000028181">
    <property type="component" value="Plasmid pHAMBI540a"/>
</dbReference>
<dbReference type="PANTHER" id="PTHR11929:SF194">
    <property type="entry name" value="ALPHA-(1,3)-FUCOSYLTRANSFERASE 10"/>
    <property type="match status" value="1"/>
</dbReference>
<organism evidence="5 6">
    <name type="scientific">Neorhizobium galegae bv. orientalis str. HAMBI 540</name>
    <dbReference type="NCBI Taxonomy" id="1028800"/>
    <lineage>
        <taxon>Bacteria</taxon>
        <taxon>Pseudomonadati</taxon>
        <taxon>Pseudomonadota</taxon>
        <taxon>Alphaproteobacteria</taxon>
        <taxon>Hyphomicrobiales</taxon>
        <taxon>Rhizobiaceae</taxon>
        <taxon>Rhizobium/Agrobacterium group</taxon>
        <taxon>Neorhizobium</taxon>
    </lineage>
</organism>
<dbReference type="GO" id="GO:0016020">
    <property type="term" value="C:membrane"/>
    <property type="evidence" value="ECO:0007669"/>
    <property type="project" value="InterPro"/>
</dbReference>
<accession>A0A068SZC6</accession>
<evidence type="ECO:0000313" key="5">
    <source>
        <dbReference type="EMBL" id="CDN51204.1"/>
    </source>
</evidence>
<dbReference type="InterPro" id="IPR055270">
    <property type="entry name" value="Glyco_tran_10_C"/>
</dbReference>
<dbReference type="HOGENOM" id="CLU_066854_0_0_5"/>
<evidence type="ECO:0000313" key="6">
    <source>
        <dbReference type="Proteomes" id="UP000028181"/>
    </source>
</evidence>
<keyword evidence="2 5" id="KW-0328">Glycosyltransferase</keyword>
<dbReference type="InterPro" id="IPR001503">
    <property type="entry name" value="Glyco_trans_10"/>
</dbReference>
<evidence type="ECO:0000256" key="2">
    <source>
        <dbReference type="ARBA" id="ARBA00022676"/>
    </source>
</evidence>
<evidence type="ECO:0000256" key="1">
    <source>
        <dbReference type="ARBA" id="ARBA00008919"/>
    </source>
</evidence>